<dbReference type="InterPro" id="IPR036597">
    <property type="entry name" value="Fido-like_dom_sf"/>
</dbReference>
<evidence type="ECO:0000256" key="3">
    <source>
        <dbReference type="SAM" id="Coils"/>
    </source>
</evidence>
<dbReference type="PANTHER" id="PTHR13504:SF40">
    <property type="entry name" value="FIDO DOMAIN-CONTAINING PROTEIN"/>
    <property type="match status" value="1"/>
</dbReference>
<feature type="active site" evidence="1">
    <location>
        <position position="238"/>
    </location>
</feature>
<keyword evidence="3" id="KW-0175">Coiled coil</keyword>
<dbReference type="InterPro" id="IPR040198">
    <property type="entry name" value="Fido_containing"/>
</dbReference>
<reference evidence="5" key="1">
    <citation type="submission" date="2021-12" db="EMBL/GenBank/DDBJ databases">
        <title>Draft genome sequence of Corynebacterium ammoniagenes strain T-723.</title>
        <authorList>
            <person name="Matsuzawa M."/>
            <person name="Hiratani M."/>
            <person name="Abe I."/>
            <person name="Tsuji Y."/>
            <person name="Nakamura J."/>
        </authorList>
    </citation>
    <scope>NUCLEOTIDE SEQUENCE</scope>
    <source>
        <strain evidence="5">T-723</strain>
    </source>
</reference>
<feature type="binding site" evidence="2">
    <location>
        <position position="291"/>
    </location>
    <ligand>
        <name>ATP</name>
        <dbReference type="ChEBI" id="CHEBI:30616"/>
    </ligand>
</feature>
<dbReference type="GO" id="GO:0005524">
    <property type="term" value="F:ATP binding"/>
    <property type="evidence" value="ECO:0007669"/>
    <property type="project" value="UniProtKB-KW"/>
</dbReference>
<evidence type="ECO:0000259" key="4">
    <source>
        <dbReference type="PROSITE" id="PS51459"/>
    </source>
</evidence>
<keyword evidence="2" id="KW-0547">Nucleotide-binding</keyword>
<dbReference type="RefSeq" id="WP_236163582.1">
    <property type="nucleotide sequence ID" value="NZ_BQKK01000001.1"/>
</dbReference>
<sequence>MSGSSYKQLKVIYHQSGNDARTRHESERFARTNSPSSLHWNYRVHGQPVFVNLVRELSEVLETIWRKELDIQRQWALVPGAAKNHYLHSLLISEIRSTNEIEGIFSTRQEVREAIQAAEHPGLSNGTLRPYQEMAKTYLLLFGELDDARVHFPSTLSELRELYDQLLGREIAEKDRLDGEFFRAGPVSITDGIKVIHRGAEGEESINAGIQTMLQSQQESAHHLVNALVGHFILEHVHPFYDGNGRFGRFLLSLRLTELLSAPTAISLSSAVLQQKNGYYKAFKLAEEKLNSGELTFFVLDLAKILVDAMEELLDSLVEKNSQLSIMREQVAALISEDPSADDALDEKESDILFLLGQVHLFGPRSGMTMDELCQVMGRTRRSLRSVTVRLRERGLIRELKKSPLVFALTDEAIELVGIAD</sequence>
<dbReference type="GO" id="GO:0051301">
    <property type="term" value="P:cell division"/>
    <property type="evidence" value="ECO:0007669"/>
    <property type="project" value="UniProtKB-KW"/>
</dbReference>
<dbReference type="InterPro" id="IPR003812">
    <property type="entry name" value="Fido"/>
</dbReference>
<keyword evidence="2" id="KW-0067">ATP-binding</keyword>
<protein>
    <submittedName>
        <fullName evidence="5">Cell division protein Fic</fullName>
    </submittedName>
</protein>
<dbReference type="EMBL" id="BQKK01000001">
    <property type="protein sequence ID" value="GJN42031.1"/>
    <property type="molecule type" value="Genomic_DNA"/>
</dbReference>
<keyword evidence="5" id="KW-0131">Cell cycle</keyword>
<organism evidence="5 6">
    <name type="scientific">Corynebacterium ammoniagenes</name>
    <name type="common">Brevibacterium ammoniagenes</name>
    <dbReference type="NCBI Taxonomy" id="1697"/>
    <lineage>
        <taxon>Bacteria</taxon>
        <taxon>Bacillati</taxon>
        <taxon>Actinomycetota</taxon>
        <taxon>Actinomycetes</taxon>
        <taxon>Mycobacteriales</taxon>
        <taxon>Corynebacteriaceae</taxon>
        <taxon>Corynebacterium</taxon>
    </lineage>
</organism>
<proteinExistence type="predicted"/>
<feature type="coiled-coil region" evidence="3">
    <location>
        <begin position="300"/>
        <end position="330"/>
    </location>
</feature>
<feature type="binding site" evidence="2">
    <location>
        <begin position="242"/>
        <end position="249"/>
    </location>
    <ligand>
        <name>ATP</name>
        <dbReference type="ChEBI" id="CHEBI:30616"/>
    </ligand>
</feature>
<evidence type="ECO:0000256" key="2">
    <source>
        <dbReference type="PIRSR" id="PIRSR640198-2"/>
    </source>
</evidence>
<evidence type="ECO:0000313" key="6">
    <source>
        <dbReference type="Proteomes" id="UP001054925"/>
    </source>
</evidence>
<dbReference type="PANTHER" id="PTHR13504">
    <property type="entry name" value="FIDO DOMAIN-CONTAINING PROTEIN DDB_G0283145"/>
    <property type="match status" value="1"/>
</dbReference>
<evidence type="ECO:0000313" key="5">
    <source>
        <dbReference type="EMBL" id="GJN42031.1"/>
    </source>
</evidence>
<feature type="domain" description="Fido" evidence="4">
    <location>
        <begin position="154"/>
        <end position="301"/>
    </location>
</feature>
<evidence type="ECO:0000256" key="1">
    <source>
        <dbReference type="PIRSR" id="PIRSR640198-1"/>
    </source>
</evidence>
<comment type="caution">
    <text evidence="5">The sequence shown here is derived from an EMBL/GenBank/DDBJ whole genome shotgun (WGS) entry which is preliminary data.</text>
</comment>
<keyword evidence="5" id="KW-0132">Cell division</keyword>
<dbReference type="Proteomes" id="UP001054925">
    <property type="component" value="Unassembled WGS sequence"/>
</dbReference>
<dbReference type="PROSITE" id="PS51459">
    <property type="entry name" value="FIDO"/>
    <property type="match status" value="1"/>
</dbReference>
<feature type="binding site" evidence="2">
    <location>
        <begin position="279"/>
        <end position="280"/>
    </location>
    <ligand>
        <name>ATP</name>
        <dbReference type="ChEBI" id="CHEBI:30616"/>
    </ligand>
</feature>
<dbReference type="Pfam" id="PF02661">
    <property type="entry name" value="Fic"/>
    <property type="match status" value="1"/>
</dbReference>
<name>A0AAV5G947_CORAM</name>
<dbReference type="AlphaFoldDB" id="A0AAV5G947"/>
<gene>
    <name evidence="5" type="ORF">CAT723_05100</name>
</gene>
<dbReference type="Gene3D" id="1.10.3290.10">
    <property type="entry name" value="Fido-like domain"/>
    <property type="match status" value="1"/>
</dbReference>
<dbReference type="SUPFAM" id="SSF140931">
    <property type="entry name" value="Fic-like"/>
    <property type="match status" value="1"/>
</dbReference>
<accession>A0AAV5G947</accession>